<dbReference type="Proteomes" id="UP001159363">
    <property type="component" value="Chromosome 8"/>
</dbReference>
<feature type="region of interest" description="Disordered" evidence="1">
    <location>
        <begin position="1"/>
        <end position="23"/>
    </location>
</feature>
<keyword evidence="3" id="KW-1185">Reference proteome</keyword>
<evidence type="ECO:0000256" key="1">
    <source>
        <dbReference type="SAM" id="MobiDB-lite"/>
    </source>
</evidence>
<name>A0ABQ9GVS2_9NEOP</name>
<proteinExistence type="predicted"/>
<accession>A0ABQ9GVS2</accession>
<gene>
    <name evidence="2" type="ORF">PR048_024042</name>
</gene>
<reference evidence="2 3" key="1">
    <citation type="submission" date="2023-02" db="EMBL/GenBank/DDBJ databases">
        <title>LHISI_Scaffold_Assembly.</title>
        <authorList>
            <person name="Stuart O.P."/>
            <person name="Cleave R."/>
            <person name="Magrath M.J.L."/>
            <person name="Mikheyev A.S."/>
        </authorList>
    </citation>
    <scope>NUCLEOTIDE SEQUENCE [LARGE SCALE GENOMIC DNA]</scope>
    <source>
        <strain evidence="2">Daus_M_001</strain>
        <tissue evidence="2">Leg muscle</tissue>
    </source>
</reference>
<comment type="caution">
    <text evidence="2">The sequence shown here is derived from an EMBL/GenBank/DDBJ whole genome shotgun (WGS) entry which is preliminary data.</text>
</comment>
<protein>
    <submittedName>
        <fullName evidence="2">Uncharacterized protein</fullName>
    </submittedName>
</protein>
<sequence>MVIEGAPTAYSGAGEPGSISGRVTPDFRTWESCRTTLLMGGFSRGSPVSPSPCIPALFQSHHISRSSAVKTSLRMICLHSPKPADCGTPWSWHEALPTLDLPGEVGRFYPRQVTQQHPRAHFRRTDPSNAAFRKPDYGPLDVRPRFRITDLFTEGAAQPLRFTLWTEVDVGSGGGEVPSLPPSSIVQATVGSAYGALVGKNSCRADGSGPVSIVAHTADSDSLLNHFFILSPTPFEA</sequence>
<organism evidence="2 3">
    <name type="scientific">Dryococelus australis</name>
    <dbReference type="NCBI Taxonomy" id="614101"/>
    <lineage>
        <taxon>Eukaryota</taxon>
        <taxon>Metazoa</taxon>
        <taxon>Ecdysozoa</taxon>
        <taxon>Arthropoda</taxon>
        <taxon>Hexapoda</taxon>
        <taxon>Insecta</taxon>
        <taxon>Pterygota</taxon>
        <taxon>Neoptera</taxon>
        <taxon>Polyneoptera</taxon>
        <taxon>Phasmatodea</taxon>
        <taxon>Verophasmatodea</taxon>
        <taxon>Anareolatae</taxon>
        <taxon>Phasmatidae</taxon>
        <taxon>Eurycanthinae</taxon>
        <taxon>Dryococelus</taxon>
    </lineage>
</organism>
<evidence type="ECO:0000313" key="2">
    <source>
        <dbReference type="EMBL" id="KAJ8876133.1"/>
    </source>
</evidence>
<dbReference type="EMBL" id="JARBHB010000009">
    <property type="protein sequence ID" value="KAJ8876133.1"/>
    <property type="molecule type" value="Genomic_DNA"/>
</dbReference>
<evidence type="ECO:0000313" key="3">
    <source>
        <dbReference type="Proteomes" id="UP001159363"/>
    </source>
</evidence>